<evidence type="ECO:0000313" key="2">
    <source>
        <dbReference type="EMBL" id="GCE63733.1"/>
    </source>
</evidence>
<protein>
    <submittedName>
        <fullName evidence="2">Uncharacterized protein</fullName>
    </submittedName>
</protein>
<evidence type="ECO:0000256" key="1">
    <source>
        <dbReference type="SAM" id="MobiDB-lite"/>
    </source>
</evidence>
<organism evidence="2 3">
    <name type="scientific">Candidatus Mycoplasma haematohominis</name>
    <dbReference type="NCBI Taxonomy" id="1494318"/>
    <lineage>
        <taxon>Bacteria</taxon>
        <taxon>Bacillati</taxon>
        <taxon>Mycoplasmatota</taxon>
        <taxon>Mollicutes</taxon>
        <taxon>Mycoplasmataceae</taxon>
        <taxon>Mycoplasma</taxon>
    </lineage>
</organism>
<dbReference type="AlphaFoldDB" id="A0A478FQJ5"/>
<feature type="compositionally biased region" description="Basic and acidic residues" evidence="1">
    <location>
        <begin position="103"/>
        <end position="121"/>
    </location>
</feature>
<dbReference type="Proteomes" id="UP000324831">
    <property type="component" value="Unassembled WGS sequence"/>
</dbReference>
<gene>
    <name evidence="2" type="ORF">MHSWG343_07330</name>
</gene>
<name>A0A478FQJ5_9MOLU</name>
<sequence>MSTQAIGAAAAGTAVLGGGGVTIAYAAGAFNGESKYVDFNDYVINGGEFQYFGSTENETDDNSISSKVKALLKDATKKTTYKEKLKNNIKGISVSGENSNTKPNDDEIDKSGEDSDSDSSKLNKTAKFVHDWCKKNKITKPIAGNEKTKFTKQEIKEHKDWSKFEALCLEIKGNN</sequence>
<feature type="region of interest" description="Disordered" evidence="1">
    <location>
        <begin position="92"/>
        <end position="122"/>
    </location>
</feature>
<accession>A0A478FQJ5</accession>
<comment type="caution">
    <text evidence="2">The sequence shown here is derived from an EMBL/GenBank/DDBJ whole genome shotgun (WGS) entry which is preliminary data.</text>
</comment>
<reference evidence="2 3" key="1">
    <citation type="submission" date="2019-01" db="EMBL/GenBank/DDBJ databases">
        <title>Draft genome sequences of Candidatus Mycoplasma haemohominis SWG34-3 identified from a patient with pyrexia, anemia and liver dysfunction.</title>
        <authorList>
            <person name="Sekizuka T."/>
            <person name="Hattori N."/>
            <person name="Katano H."/>
            <person name="Takuma T."/>
            <person name="Ito T."/>
            <person name="Arai N."/>
            <person name="Yanai R."/>
            <person name="Ishii S."/>
            <person name="Miura Y."/>
            <person name="Tokunaga T."/>
            <person name="Watanabe H."/>
            <person name="Nomura N."/>
            <person name="Eguchi J."/>
            <person name="Arai T."/>
            <person name="Hasegawa H."/>
            <person name="Nakamaki T."/>
            <person name="Wakita T."/>
            <person name="Niki Y."/>
            <person name="Kuroda M."/>
        </authorList>
    </citation>
    <scope>NUCLEOTIDE SEQUENCE [LARGE SCALE GENOMIC DNA]</scope>
    <source>
        <strain evidence="2">SWG34-3</strain>
    </source>
</reference>
<evidence type="ECO:0000313" key="3">
    <source>
        <dbReference type="Proteomes" id="UP000324831"/>
    </source>
</evidence>
<dbReference type="EMBL" id="BIMN01000003">
    <property type="protein sequence ID" value="GCE63733.1"/>
    <property type="molecule type" value="Genomic_DNA"/>
</dbReference>
<proteinExistence type="predicted"/>